<dbReference type="OMA" id="YEINTQV"/>
<accession>E2BL48</accession>
<name>E2BL48_HARSA</name>
<evidence type="ECO:0000313" key="1">
    <source>
        <dbReference type="EMBL" id="EFN83582.1"/>
    </source>
</evidence>
<keyword evidence="2" id="KW-1185">Reference proteome</keyword>
<dbReference type="EMBL" id="GL448941">
    <property type="protein sequence ID" value="EFN83582.1"/>
    <property type="molecule type" value="Genomic_DNA"/>
</dbReference>
<reference evidence="1 2" key="1">
    <citation type="journal article" date="2010" name="Science">
        <title>Genomic comparison of the ants Camponotus floridanus and Harpegnathos saltator.</title>
        <authorList>
            <person name="Bonasio R."/>
            <person name="Zhang G."/>
            <person name="Ye C."/>
            <person name="Mutti N.S."/>
            <person name="Fang X."/>
            <person name="Qin N."/>
            <person name="Donahue G."/>
            <person name="Yang P."/>
            <person name="Li Q."/>
            <person name="Li C."/>
            <person name="Zhang P."/>
            <person name="Huang Z."/>
            <person name="Berger S.L."/>
            <person name="Reinberg D."/>
            <person name="Wang J."/>
            <person name="Liebig J."/>
        </authorList>
    </citation>
    <scope>NUCLEOTIDE SEQUENCE [LARGE SCALE GENOMIC DNA]</scope>
    <source>
        <strain evidence="1 2">R22 G/1</strain>
    </source>
</reference>
<protein>
    <submittedName>
        <fullName evidence="1">Uncharacterized protein</fullName>
    </submittedName>
</protein>
<evidence type="ECO:0000313" key="2">
    <source>
        <dbReference type="Proteomes" id="UP000008237"/>
    </source>
</evidence>
<sequence length="254" mass="27780">MPLLEVFSTDEQTVLQNRGCEPGMFSLAYFGRKHNRLTHWRSHSSVVAESLISGQAESVLLLEPDVNEHHHVTFSDSAAELVSKAGGPLSLTQELFGESQSLASNASWDSLILQATKSEIRSGLQEDLRQAFLARYEPSGDLSYLGPPKMNKELISALGKYPSVLKKDGYQVRTQIQVGACLHALGSGLSELLQFQHSCLVDERAKSAFTKLAEGIHLLADLQFRLSLTRQAFIKPCLTFGKSAADSSAANFPC</sequence>
<proteinExistence type="predicted"/>
<dbReference type="AlphaFoldDB" id="E2BL48"/>
<dbReference type="Proteomes" id="UP000008237">
    <property type="component" value="Unassembled WGS sequence"/>
</dbReference>
<dbReference type="InParanoid" id="E2BL48"/>
<organism evidence="2">
    <name type="scientific">Harpegnathos saltator</name>
    <name type="common">Jerdon's jumping ant</name>
    <dbReference type="NCBI Taxonomy" id="610380"/>
    <lineage>
        <taxon>Eukaryota</taxon>
        <taxon>Metazoa</taxon>
        <taxon>Ecdysozoa</taxon>
        <taxon>Arthropoda</taxon>
        <taxon>Hexapoda</taxon>
        <taxon>Insecta</taxon>
        <taxon>Pterygota</taxon>
        <taxon>Neoptera</taxon>
        <taxon>Endopterygota</taxon>
        <taxon>Hymenoptera</taxon>
        <taxon>Apocrita</taxon>
        <taxon>Aculeata</taxon>
        <taxon>Formicoidea</taxon>
        <taxon>Formicidae</taxon>
        <taxon>Ponerinae</taxon>
        <taxon>Ponerini</taxon>
        <taxon>Harpegnathos</taxon>
    </lineage>
</organism>
<gene>
    <name evidence="1" type="ORF">EAI_01860</name>
</gene>